<evidence type="ECO:0000313" key="2">
    <source>
        <dbReference type="EMBL" id="MFC4417237.1"/>
    </source>
</evidence>
<dbReference type="EMBL" id="JBHSEO010000057">
    <property type="protein sequence ID" value="MFC4417237.1"/>
    <property type="molecule type" value="Genomic_DNA"/>
</dbReference>
<dbReference type="Gene3D" id="1.10.630.10">
    <property type="entry name" value="Cytochrome P450"/>
    <property type="match status" value="1"/>
</dbReference>
<comment type="caution">
    <text evidence="2">The sequence shown here is derived from an EMBL/GenBank/DDBJ whole genome shotgun (WGS) entry which is preliminary data.</text>
</comment>
<accession>A0ABV8XGV0</accession>
<dbReference type="InterPro" id="IPR036396">
    <property type="entry name" value="Cyt_P450_sf"/>
</dbReference>
<organism evidence="2 3">
    <name type="scientific">Chromohalobacter beijerinckii</name>
    <dbReference type="NCBI Taxonomy" id="86179"/>
    <lineage>
        <taxon>Bacteria</taxon>
        <taxon>Pseudomonadati</taxon>
        <taxon>Pseudomonadota</taxon>
        <taxon>Gammaproteobacteria</taxon>
        <taxon>Oceanospirillales</taxon>
        <taxon>Halomonadaceae</taxon>
        <taxon>Chromohalobacter</taxon>
    </lineage>
</organism>
<dbReference type="PANTHER" id="PTHR46696">
    <property type="entry name" value="P450, PUTATIVE (EUROFUNG)-RELATED"/>
    <property type="match status" value="1"/>
</dbReference>
<dbReference type="InterPro" id="IPR001128">
    <property type="entry name" value="Cyt_P450"/>
</dbReference>
<gene>
    <name evidence="2" type="ORF">ACFO0E_12600</name>
</gene>
<reference evidence="3" key="1">
    <citation type="journal article" date="2019" name="Int. J. Syst. Evol. Microbiol.">
        <title>The Global Catalogue of Microorganisms (GCM) 10K type strain sequencing project: providing services to taxonomists for standard genome sequencing and annotation.</title>
        <authorList>
            <consortium name="The Broad Institute Genomics Platform"/>
            <consortium name="The Broad Institute Genome Sequencing Center for Infectious Disease"/>
            <person name="Wu L."/>
            <person name="Ma J."/>
        </authorList>
    </citation>
    <scope>NUCLEOTIDE SEQUENCE [LARGE SCALE GENOMIC DNA]</scope>
    <source>
        <strain evidence="3">CCUG 49679</strain>
    </source>
</reference>
<dbReference type="SUPFAM" id="SSF48264">
    <property type="entry name" value="Cytochrome P450"/>
    <property type="match status" value="1"/>
</dbReference>
<proteinExistence type="inferred from homology"/>
<evidence type="ECO:0000313" key="3">
    <source>
        <dbReference type="Proteomes" id="UP001596015"/>
    </source>
</evidence>
<name>A0ABV8XGV0_9GAMM</name>
<dbReference type="Proteomes" id="UP001596015">
    <property type="component" value="Unassembled WGS sequence"/>
</dbReference>
<evidence type="ECO:0000256" key="1">
    <source>
        <dbReference type="ARBA" id="ARBA00010617"/>
    </source>
</evidence>
<dbReference type="PANTHER" id="PTHR46696:SF4">
    <property type="entry name" value="BIOTIN BIOSYNTHESIS CYTOCHROME P450"/>
    <property type="match status" value="1"/>
</dbReference>
<protein>
    <submittedName>
        <fullName evidence="2">Cytochrome P450</fullName>
    </submittedName>
</protein>
<sequence>MLWGSANRDEAVFGDPDEFRLDRDPDLNLLYGGGVHVCLGAPLARIELQLFLQAPLGHTRALVAVADKPAVRARFPAGGYSRVWRRRRNAELSMASSCAIRRHVRGGGDIQCLIRPRQSFQSGASGP</sequence>
<dbReference type="PRINTS" id="PR00359">
    <property type="entry name" value="BP450"/>
</dbReference>
<dbReference type="InterPro" id="IPR002397">
    <property type="entry name" value="Cyt_P450_B"/>
</dbReference>
<comment type="similarity">
    <text evidence="1">Belongs to the cytochrome P450 family.</text>
</comment>
<dbReference type="RefSeq" id="WP_378112119.1">
    <property type="nucleotide sequence ID" value="NZ_JBHSEO010000057.1"/>
</dbReference>
<keyword evidence="3" id="KW-1185">Reference proteome</keyword>
<dbReference type="Pfam" id="PF00067">
    <property type="entry name" value="p450"/>
    <property type="match status" value="1"/>
</dbReference>